<evidence type="ECO:0000256" key="6">
    <source>
        <dbReference type="SAM" id="MobiDB-lite"/>
    </source>
</evidence>
<dbReference type="Pfam" id="PF03754">
    <property type="entry name" value="At2g31720-like"/>
    <property type="match status" value="1"/>
</dbReference>
<keyword evidence="3" id="KW-0238">DNA-binding</keyword>
<reference evidence="7 8" key="1">
    <citation type="journal article" date="2019" name="Genome Biol. Evol.">
        <title>Insights into the evolution of the New World diploid cottons (Gossypium, subgenus Houzingenia) based on genome sequencing.</title>
        <authorList>
            <person name="Grover C.E."/>
            <person name="Arick M.A. 2nd"/>
            <person name="Thrash A."/>
            <person name="Conover J.L."/>
            <person name="Sanders W.S."/>
            <person name="Peterson D.G."/>
            <person name="Frelichowski J.E."/>
            <person name="Scheffler J.A."/>
            <person name="Scheffler B.E."/>
            <person name="Wendel J.F."/>
        </authorList>
    </citation>
    <scope>NUCLEOTIDE SEQUENCE [LARGE SCALE GENOMIC DNA]</scope>
    <source>
        <strain evidence="7">4</strain>
        <tissue evidence="7">Leaf</tissue>
    </source>
</reference>
<evidence type="ECO:0000256" key="2">
    <source>
        <dbReference type="ARBA" id="ARBA00023015"/>
    </source>
</evidence>
<comment type="caution">
    <text evidence="7">The sequence shown here is derived from an EMBL/GenBank/DDBJ whole genome shotgun (WGS) entry which is preliminary data.</text>
</comment>
<evidence type="ECO:0000256" key="1">
    <source>
        <dbReference type="ARBA" id="ARBA00004123"/>
    </source>
</evidence>
<dbReference type="InterPro" id="IPR005508">
    <property type="entry name" value="At2g31720-like"/>
</dbReference>
<dbReference type="GO" id="GO:0003677">
    <property type="term" value="F:DNA binding"/>
    <property type="evidence" value="ECO:0007669"/>
    <property type="project" value="UniProtKB-KW"/>
</dbReference>
<dbReference type="Gene3D" id="2.40.330.10">
    <property type="entry name" value="DNA-binding pseudobarrel domain"/>
    <property type="match status" value="1"/>
</dbReference>
<evidence type="ECO:0000256" key="4">
    <source>
        <dbReference type="ARBA" id="ARBA00023163"/>
    </source>
</evidence>
<keyword evidence="5" id="KW-0539">Nucleus</keyword>
<keyword evidence="2" id="KW-0805">Transcription regulation</keyword>
<feature type="non-terminal residue" evidence="7">
    <location>
        <position position="1"/>
    </location>
</feature>
<evidence type="ECO:0000256" key="5">
    <source>
        <dbReference type="ARBA" id="ARBA00023242"/>
    </source>
</evidence>
<evidence type="ECO:0008006" key="9">
    <source>
        <dbReference type="Google" id="ProtNLM"/>
    </source>
</evidence>
<sequence length="166" mass="18781">APKLKPKRSKKQDKPVCPIPPPDLPPKFRQLIVEEMGGKGVVLVIQKAIFYSDINLTANHFSIPFSQVKTHDFLNEAEAKELTGKNPMQEWLLDPSMKGTSITFNKWVMGSSSLYVLTNTWNPVVKNNPTQERRHGAALVFPSEFPPVLRTRKALASIHICHYIQH</sequence>
<dbReference type="GO" id="GO:0005634">
    <property type="term" value="C:nucleus"/>
    <property type="evidence" value="ECO:0007669"/>
    <property type="project" value="UniProtKB-SubCell"/>
</dbReference>
<dbReference type="PANTHER" id="PTHR31541:SF25">
    <property type="entry name" value="GAMMA-GLIADIN B"/>
    <property type="match status" value="1"/>
</dbReference>
<feature type="region of interest" description="Disordered" evidence="6">
    <location>
        <begin position="1"/>
        <end position="22"/>
    </location>
</feature>
<organism evidence="7 8">
    <name type="scientific">Gossypium laxum</name>
    <dbReference type="NCBI Taxonomy" id="34288"/>
    <lineage>
        <taxon>Eukaryota</taxon>
        <taxon>Viridiplantae</taxon>
        <taxon>Streptophyta</taxon>
        <taxon>Embryophyta</taxon>
        <taxon>Tracheophyta</taxon>
        <taxon>Spermatophyta</taxon>
        <taxon>Magnoliopsida</taxon>
        <taxon>eudicotyledons</taxon>
        <taxon>Gunneridae</taxon>
        <taxon>Pentapetalae</taxon>
        <taxon>rosids</taxon>
        <taxon>malvids</taxon>
        <taxon>Malvales</taxon>
        <taxon>Malvaceae</taxon>
        <taxon>Malvoideae</taxon>
        <taxon>Gossypium</taxon>
    </lineage>
</organism>
<dbReference type="PANTHER" id="PTHR31541">
    <property type="entry name" value="B3 DOMAIN PLANT PROTEIN-RELATED"/>
    <property type="match status" value="1"/>
</dbReference>
<dbReference type="InterPro" id="IPR015300">
    <property type="entry name" value="DNA-bd_pseudobarrel_sf"/>
</dbReference>
<gene>
    <name evidence="7" type="ORF">Golax_018525</name>
</gene>
<feature type="compositionally biased region" description="Basic residues" evidence="6">
    <location>
        <begin position="1"/>
        <end position="11"/>
    </location>
</feature>
<proteinExistence type="predicted"/>
<accession>A0A7J8Z3T0</accession>
<evidence type="ECO:0000256" key="3">
    <source>
        <dbReference type="ARBA" id="ARBA00023125"/>
    </source>
</evidence>
<protein>
    <recommendedName>
        <fullName evidence="9">B3 domain-containing protein</fullName>
    </recommendedName>
</protein>
<dbReference type="SUPFAM" id="SSF101936">
    <property type="entry name" value="DNA-binding pseudobarrel domain"/>
    <property type="match status" value="1"/>
</dbReference>
<dbReference type="EMBL" id="JABEZV010000002">
    <property type="protein sequence ID" value="MBA0706415.1"/>
    <property type="molecule type" value="Genomic_DNA"/>
</dbReference>
<dbReference type="AlphaFoldDB" id="A0A7J8Z3T0"/>
<evidence type="ECO:0000313" key="8">
    <source>
        <dbReference type="Proteomes" id="UP000593574"/>
    </source>
</evidence>
<name>A0A7J8Z3T0_9ROSI</name>
<keyword evidence="8" id="KW-1185">Reference proteome</keyword>
<comment type="subcellular location">
    <subcellularLocation>
        <location evidence="1">Nucleus</location>
    </subcellularLocation>
</comment>
<evidence type="ECO:0000313" key="7">
    <source>
        <dbReference type="EMBL" id="MBA0706415.1"/>
    </source>
</evidence>
<dbReference type="Proteomes" id="UP000593574">
    <property type="component" value="Unassembled WGS sequence"/>
</dbReference>
<keyword evidence="4" id="KW-0804">Transcription</keyword>